<sequence length="543" mass="60314">MLLVTSGCQKPEEFRTPSSSLQATTAKVSVQYCHTPVTVCEKGDGRLMSGPEEEAADGQTSDSKLATRHPQQPIVGIDTAVELARRAAERVPAYNKLLTANGADPDAIDEASFHALPPMTKADYLKAYDQPELVWDADLGRVVNWSASSGSSGMPTYFPRSRKSLYDSIRFHEQILRDTFHAHERTTLAVNTFAMGTWIAGSYTLMALNGANDLEIPVSVISPGIEIDDAVRALTELAPNYEQVVITGYPPHVKDVLDRLAADAPAALSQDIKLLLAGELITETWRDHLLKRIGKPNDPASIVLIYGTADAGLMGFETSLSIAIRRAAEHDPNLRGALFDEDVTHLPTFVEYDPVARYVETDEDGCLLFTLDTTLPLVRYRIKDEGELYDGSTMRDVLEAYGHDELAQRVTDNHFLALYGRPDVAVTFYAVNIYFHNVQPVVEDPRVADALSGYFHMPHPENADLSMTLRIMFELKNGVTETESLRETLAQIAYEELRHSNGEYRTLCDGKGEPAHPVVSLHSYRSRPEFERKAKQQHTGKRR</sequence>
<dbReference type="AlphaFoldDB" id="A0A6L7GJR9"/>
<dbReference type="InterPro" id="IPR042099">
    <property type="entry name" value="ANL_N_sf"/>
</dbReference>
<dbReference type="SUPFAM" id="SSF56801">
    <property type="entry name" value="Acetyl-CoA synthetase-like"/>
    <property type="match status" value="1"/>
</dbReference>
<evidence type="ECO:0000313" key="2">
    <source>
        <dbReference type="EMBL" id="MXP20179.1"/>
    </source>
</evidence>
<comment type="caution">
    <text evidence="2">The sequence shown here is derived from an EMBL/GenBank/DDBJ whole genome shotgun (WGS) entry which is preliminary data.</text>
</comment>
<dbReference type="PANTHER" id="PTHR43845">
    <property type="entry name" value="BLR5969 PROTEIN"/>
    <property type="match status" value="1"/>
</dbReference>
<protein>
    <recommendedName>
        <fullName evidence="4">Phenylacetate-CoA ligase</fullName>
    </recommendedName>
</protein>
<accession>A0A6L7GJR9</accession>
<dbReference type="Gene3D" id="3.40.50.12780">
    <property type="entry name" value="N-terminal domain of ligase-like"/>
    <property type="match status" value="1"/>
</dbReference>
<dbReference type="Proteomes" id="UP000475545">
    <property type="component" value="Unassembled WGS sequence"/>
</dbReference>
<dbReference type="PANTHER" id="PTHR43845:SF1">
    <property type="entry name" value="BLR5969 PROTEIN"/>
    <property type="match status" value="1"/>
</dbReference>
<dbReference type="RefSeq" id="WP_160900345.1">
    <property type="nucleotide sequence ID" value="NZ_CP102850.1"/>
</dbReference>
<dbReference type="EMBL" id="WMBR01000001">
    <property type="protein sequence ID" value="MXP20179.1"/>
    <property type="molecule type" value="Genomic_DNA"/>
</dbReference>
<feature type="region of interest" description="Disordered" evidence="1">
    <location>
        <begin position="518"/>
        <end position="543"/>
    </location>
</feature>
<evidence type="ECO:0000256" key="1">
    <source>
        <dbReference type="SAM" id="MobiDB-lite"/>
    </source>
</evidence>
<name>A0A6L7GJR9_9ACTN</name>
<reference evidence="2 3" key="1">
    <citation type="submission" date="2019-11" db="EMBL/GenBank/DDBJ databases">
        <title>Gordonia sp. nov., a novel actinobacterium isolated from mangrove soil in Hainan.</title>
        <authorList>
            <person name="Huang X."/>
            <person name="Xie Y."/>
            <person name="Chu X."/>
            <person name="Xiao K."/>
        </authorList>
    </citation>
    <scope>NUCLEOTIDE SEQUENCE [LARGE SCALE GENOMIC DNA]</scope>
    <source>
        <strain evidence="2 3">HNM0687</strain>
    </source>
</reference>
<evidence type="ECO:0008006" key="4">
    <source>
        <dbReference type="Google" id="ProtNLM"/>
    </source>
</evidence>
<gene>
    <name evidence="2" type="ORF">GIY30_02185</name>
</gene>
<organism evidence="2 3">
    <name type="scientific">Gordonia mangrovi</name>
    <dbReference type="NCBI Taxonomy" id="2665643"/>
    <lineage>
        <taxon>Bacteria</taxon>
        <taxon>Bacillati</taxon>
        <taxon>Actinomycetota</taxon>
        <taxon>Actinomycetes</taxon>
        <taxon>Mycobacteriales</taxon>
        <taxon>Gordoniaceae</taxon>
        <taxon>Gordonia</taxon>
    </lineage>
</organism>
<feature type="region of interest" description="Disordered" evidence="1">
    <location>
        <begin position="42"/>
        <end position="70"/>
    </location>
</feature>
<proteinExistence type="predicted"/>
<keyword evidence="3" id="KW-1185">Reference proteome</keyword>
<evidence type="ECO:0000313" key="3">
    <source>
        <dbReference type="Proteomes" id="UP000475545"/>
    </source>
</evidence>